<dbReference type="InterPro" id="IPR009739">
    <property type="entry name" value="LprI-like_N"/>
</dbReference>
<dbReference type="EMBL" id="CP165647">
    <property type="protein sequence ID" value="XDU63340.1"/>
    <property type="molecule type" value="Genomic_DNA"/>
</dbReference>
<dbReference type="Pfam" id="PF07007">
    <property type="entry name" value="LprI"/>
    <property type="match status" value="2"/>
</dbReference>
<dbReference type="RefSeq" id="WP_369717409.1">
    <property type="nucleotide sequence ID" value="NZ_CP165647.1"/>
</dbReference>
<feature type="signal peptide" evidence="2">
    <location>
        <begin position="1"/>
        <end position="27"/>
    </location>
</feature>
<dbReference type="Gene3D" id="1.20.1270.180">
    <property type="match status" value="2"/>
</dbReference>
<protein>
    <submittedName>
        <fullName evidence="4">Lysozyme inhibitor LprI family protein</fullName>
    </submittedName>
</protein>
<gene>
    <name evidence="4" type="ORF">AB8B28_05740</name>
</gene>
<reference evidence="4" key="1">
    <citation type="submission" date="2024-07" db="EMBL/GenBank/DDBJ databases">
        <authorList>
            <person name="Li X.-J."/>
            <person name="Wang X."/>
        </authorList>
    </citation>
    <scope>NUCLEOTIDE SEQUENCE</scope>
    <source>
        <strain evidence="4">HSP-536</strain>
    </source>
</reference>
<feature type="coiled-coil region" evidence="1">
    <location>
        <begin position="165"/>
        <end position="192"/>
    </location>
</feature>
<accession>A0AB39V6Q8</accession>
<keyword evidence="2" id="KW-0732">Signal</keyword>
<evidence type="ECO:0000256" key="1">
    <source>
        <dbReference type="SAM" id="Coils"/>
    </source>
</evidence>
<keyword evidence="1" id="KW-0175">Coiled coil</keyword>
<sequence length="258" mass="30279">METKNLKLKKLCVVMSALMLFSGALKAGEYENIKNKMEIFSKKIEDSINHPTTDNIVKGGNKEYKEWELQMDYIYKKFLSELEKSKNFKAKNSLIESQKAWLKFREAESKYNYYVDSGDGEGTIRSISLISSLVKTTEERTFELAQLYDNFIKNNNELKNKKSPKETYENANSKLNEEYKKLIDVLKKLNHKNSINALIISEREWDSYIKKEAAFRHYLFNNDKEAEKGTVYYDALTKFTNERYEYLKTGLDTLEGNF</sequence>
<feature type="domain" description="Lysozyme inhibitor LprI-like N-terminal" evidence="3">
    <location>
        <begin position="166"/>
        <end position="247"/>
    </location>
</feature>
<feature type="domain" description="Lysozyme inhibitor LprI-like N-terminal" evidence="3">
    <location>
        <begin position="61"/>
        <end position="144"/>
    </location>
</feature>
<name>A0AB39V6Q8_9FUSO</name>
<dbReference type="AlphaFoldDB" id="A0AB39V6Q8"/>
<organism evidence="4">
    <name type="scientific">Leptotrichia alba</name>
    <dbReference type="NCBI Taxonomy" id="3239304"/>
    <lineage>
        <taxon>Bacteria</taxon>
        <taxon>Fusobacteriati</taxon>
        <taxon>Fusobacteriota</taxon>
        <taxon>Fusobacteriia</taxon>
        <taxon>Fusobacteriales</taxon>
        <taxon>Leptotrichiaceae</taxon>
        <taxon>Leptotrichia</taxon>
    </lineage>
</organism>
<evidence type="ECO:0000313" key="4">
    <source>
        <dbReference type="EMBL" id="XDU63340.1"/>
    </source>
</evidence>
<proteinExistence type="predicted"/>
<evidence type="ECO:0000256" key="2">
    <source>
        <dbReference type="SAM" id="SignalP"/>
    </source>
</evidence>
<evidence type="ECO:0000259" key="3">
    <source>
        <dbReference type="Pfam" id="PF07007"/>
    </source>
</evidence>
<dbReference type="KEGG" id="lala:AB8B28_05740"/>
<feature type="chain" id="PRO_5044226373" evidence="2">
    <location>
        <begin position="28"/>
        <end position="258"/>
    </location>
</feature>